<organism evidence="1">
    <name type="scientific">uncultured Sphingopyxis sp</name>
    <dbReference type="NCBI Taxonomy" id="310581"/>
    <lineage>
        <taxon>Bacteria</taxon>
        <taxon>Pseudomonadati</taxon>
        <taxon>Pseudomonadota</taxon>
        <taxon>Alphaproteobacteria</taxon>
        <taxon>Sphingomonadales</taxon>
        <taxon>Sphingomonadaceae</taxon>
        <taxon>Sphingopyxis</taxon>
        <taxon>environmental samples</taxon>
    </lineage>
</organism>
<protein>
    <submittedName>
        <fullName evidence="1">Uncharacterized protein</fullName>
    </submittedName>
</protein>
<gene>
    <name evidence="1" type="ORF">SPPYR_2076</name>
</gene>
<accession>A0A1Y5PWY1</accession>
<reference evidence="1" key="1">
    <citation type="submission" date="2016-03" db="EMBL/GenBank/DDBJ databases">
        <authorList>
            <person name="Ploux O."/>
        </authorList>
    </citation>
    <scope>NUCLEOTIDE SEQUENCE</scope>
    <source>
        <strain evidence="1">UC10</strain>
    </source>
</reference>
<dbReference type="KEGG" id="sphu:SPPYR_2076"/>
<dbReference type="AlphaFoldDB" id="A0A1Y5PWY1"/>
<sequence length="26" mass="3093">MRVFVRAPHLVTYGAWQISKFTCPKR</sequence>
<name>A0A1Y5PWY1_9SPHN</name>
<dbReference type="EMBL" id="LT598653">
    <property type="protein sequence ID" value="SBV33196.1"/>
    <property type="molecule type" value="Genomic_DNA"/>
</dbReference>
<proteinExistence type="predicted"/>
<evidence type="ECO:0000313" key="1">
    <source>
        <dbReference type="EMBL" id="SBV33196.1"/>
    </source>
</evidence>